<dbReference type="Gene3D" id="3.30.505.10">
    <property type="entry name" value="SH2 domain"/>
    <property type="match status" value="1"/>
</dbReference>
<feature type="compositionally biased region" description="Basic and acidic residues" evidence="3">
    <location>
        <begin position="396"/>
        <end position="406"/>
    </location>
</feature>
<dbReference type="InterPro" id="IPR013761">
    <property type="entry name" value="SAM/pointed_sf"/>
</dbReference>
<name>A0A9R1TTR3_9HYME</name>
<accession>A0A9R1TTR3</accession>
<dbReference type="GO" id="GO:0007169">
    <property type="term" value="P:cell surface receptor protein tyrosine kinase signaling pathway"/>
    <property type="evidence" value="ECO:0007669"/>
    <property type="project" value="TreeGrafter"/>
</dbReference>
<protein>
    <submittedName>
        <fullName evidence="6">Lymphocyte cytosolic protein 2</fullName>
    </submittedName>
</protein>
<dbReference type="PROSITE" id="PS50001">
    <property type="entry name" value="SH2"/>
    <property type="match status" value="1"/>
</dbReference>
<keyword evidence="5" id="KW-1185">Reference proteome</keyword>
<dbReference type="AlphaFoldDB" id="A0A9R1TTR3"/>
<feature type="region of interest" description="Disordered" evidence="3">
    <location>
        <begin position="82"/>
        <end position="162"/>
    </location>
</feature>
<dbReference type="RefSeq" id="XP_011314781.1">
    <property type="nucleotide sequence ID" value="XM_011316479.1"/>
</dbReference>
<dbReference type="PANTHER" id="PTHR14098:SF14">
    <property type="entry name" value="SH2 DOMAIN-CONTAINING PROTEIN"/>
    <property type="match status" value="1"/>
</dbReference>
<feature type="domain" description="SH2" evidence="4">
    <location>
        <begin position="440"/>
        <end position="550"/>
    </location>
</feature>
<dbReference type="InterPro" id="IPR036860">
    <property type="entry name" value="SH2_dom_sf"/>
</dbReference>
<sequence>MSKLSRTTALALISDWSTDDVIEVLKKNALEDCCQAVLKRQIDGDELLHLTTGKLALWKSDLSRDQIWTLWNFVESIVRSPEDYVSPPSRTAPDEPMSDSGSWGSDFDDHEEHPEEARAAPHHAKPSTERNANFRNSLALFELNGKPPTRKTSLKSPDTPESIYMNCPSDEEDTTYINVEPQKLPPPRTISQFSSKLENCLAEKLKEELKLIIQKENSTEKKPEIAPRPTLAASNISRRPQMTNPIPKQIIKKPLPPPGTPKKFPKVPDRPDELPRPPKMLRNFDLVANLPTKAEESDDDYEAIDSQVALQHQHTFGSKQSMLGSVESVYKPSSSTTSQEKEDDFYECITEAPDDNVYYVQPIIPPSISTGPPPLPSKPITPGDAPAPTNPRKMSLQHERPPEKKQSPLHHSGSNSSLSEMRATRPLPPPPDRLTYVDQSWFHSITREQANAVIRERPHNGYFLLRPSNTNPNNPFVLTLWFNDGVYNVQVRKRPDSRYALGSPRAQEQSFASVEEIVQFHSREELPLCRGRVQTGSTLLTDTPPKRLNP</sequence>
<evidence type="ECO:0000256" key="3">
    <source>
        <dbReference type="SAM" id="MobiDB-lite"/>
    </source>
</evidence>
<feature type="compositionally biased region" description="Basic and acidic residues" evidence="3">
    <location>
        <begin position="110"/>
        <end position="119"/>
    </location>
</feature>
<reference evidence="6" key="1">
    <citation type="submission" date="2025-08" db="UniProtKB">
        <authorList>
            <consortium name="RefSeq"/>
        </authorList>
    </citation>
    <scope>IDENTIFICATION</scope>
    <source>
        <strain evidence="6">USDA-PBARC FA_bdor</strain>
        <tissue evidence="6">Whole organism</tissue>
    </source>
</reference>
<dbReference type="Gene3D" id="1.10.150.50">
    <property type="entry name" value="Transcription Factor, Ets-1"/>
    <property type="match status" value="1"/>
</dbReference>
<dbReference type="GeneID" id="105273801"/>
<feature type="region of interest" description="Disordered" evidence="3">
    <location>
        <begin position="240"/>
        <end position="279"/>
    </location>
</feature>
<evidence type="ECO:0000259" key="4">
    <source>
        <dbReference type="PROSITE" id="PS50001"/>
    </source>
</evidence>
<dbReference type="SUPFAM" id="SSF47769">
    <property type="entry name" value="SAM/Pointed domain"/>
    <property type="match status" value="1"/>
</dbReference>
<organism evidence="5 6">
    <name type="scientific">Fopius arisanus</name>
    <dbReference type="NCBI Taxonomy" id="64838"/>
    <lineage>
        <taxon>Eukaryota</taxon>
        <taxon>Metazoa</taxon>
        <taxon>Ecdysozoa</taxon>
        <taxon>Arthropoda</taxon>
        <taxon>Hexapoda</taxon>
        <taxon>Insecta</taxon>
        <taxon>Pterygota</taxon>
        <taxon>Neoptera</taxon>
        <taxon>Endopterygota</taxon>
        <taxon>Hymenoptera</taxon>
        <taxon>Apocrita</taxon>
        <taxon>Ichneumonoidea</taxon>
        <taxon>Braconidae</taxon>
        <taxon>Opiinae</taxon>
        <taxon>Fopius</taxon>
    </lineage>
</organism>
<gene>
    <name evidence="6" type="primary">LOC105273801</name>
</gene>
<feature type="region of interest" description="Disordered" evidence="3">
    <location>
        <begin position="362"/>
        <end position="430"/>
    </location>
</feature>
<dbReference type="SUPFAM" id="SSF55550">
    <property type="entry name" value="SH2 domain"/>
    <property type="match status" value="1"/>
</dbReference>
<evidence type="ECO:0000313" key="5">
    <source>
        <dbReference type="Proteomes" id="UP000694866"/>
    </source>
</evidence>
<keyword evidence="1 2" id="KW-0727">SH2 domain</keyword>
<dbReference type="KEGG" id="fas:105273801"/>
<evidence type="ECO:0000313" key="6">
    <source>
        <dbReference type="RefSeq" id="XP_011314781.1"/>
    </source>
</evidence>
<dbReference type="InterPro" id="IPR000980">
    <property type="entry name" value="SH2"/>
</dbReference>
<dbReference type="OrthoDB" id="10044490at2759"/>
<dbReference type="Proteomes" id="UP000694866">
    <property type="component" value="Unplaced"/>
</dbReference>
<dbReference type="GO" id="GO:0035556">
    <property type="term" value="P:intracellular signal transduction"/>
    <property type="evidence" value="ECO:0007669"/>
    <property type="project" value="TreeGrafter"/>
</dbReference>
<dbReference type="SMART" id="SM00252">
    <property type="entry name" value="SH2"/>
    <property type="match status" value="1"/>
</dbReference>
<evidence type="ECO:0000256" key="2">
    <source>
        <dbReference type="PROSITE-ProRule" id="PRU00191"/>
    </source>
</evidence>
<feature type="compositionally biased region" description="Basic and acidic residues" evidence="3">
    <location>
        <begin position="266"/>
        <end position="276"/>
    </location>
</feature>
<dbReference type="InterPro" id="IPR051751">
    <property type="entry name" value="Immunoreceptor_sig_adapters"/>
</dbReference>
<dbReference type="Pfam" id="PF00017">
    <property type="entry name" value="SH2"/>
    <property type="match status" value="1"/>
</dbReference>
<proteinExistence type="predicted"/>
<dbReference type="GO" id="GO:0005737">
    <property type="term" value="C:cytoplasm"/>
    <property type="evidence" value="ECO:0007669"/>
    <property type="project" value="UniProtKB-ARBA"/>
</dbReference>
<dbReference type="PANTHER" id="PTHR14098">
    <property type="entry name" value="SH2 DOMAIN CONTAINING PROTEIN"/>
    <property type="match status" value="1"/>
</dbReference>
<evidence type="ECO:0000256" key="1">
    <source>
        <dbReference type="ARBA" id="ARBA00022999"/>
    </source>
</evidence>